<proteinExistence type="predicted"/>
<protein>
    <submittedName>
        <fullName evidence="1">Uncharacterized protein</fullName>
    </submittedName>
</protein>
<organism evidence="1">
    <name type="scientific">marine metagenome</name>
    <dbReference type="NCBI Taxonomy" id="408172"/>
    <lineage>
        <taxon>unclassified sequences</taxon>
        <taxon>metagenomes</taxon>
        <taxon>ecological metagenomes</taxon>
    </lineage>
</organism>
<reference evidence="1" key="1">
    <citation type="submission" date="2018-05" db="EMBL/GenBank/DDBJ databases">
        <authorList>
            <person name="Lanie J.A."/>
            <person name="Ng W.-L."/>
            <person name="Kazmierczak K.M."/>
            <person name="Andrzejewski T.M."/>
            <person name="Davidsen T.M."/>
            <person name="Wayne K.J."/>
            <person name="Tettelin H."/>
            <person name="Glass J.I."/>
            <person name="Rusch D."/>
            <person name="Podicherti R."/>
            <person name="Tsui H.-C.T."/>
            <person name="Winkler M.E."/>
        </authorList>
    </citation>
    <scope>NUCLEOTIDE SEQUENCE</scope>
</reference>
<dbReference type="EMBL" id="UINC01026480">
    <property type="protein sequence ID" value="SVB04009.1"/>
    <property type="molecule type" value="Genomic_DNA"/>
</dbReference>
<accession>A0A382ARH0</accession>
<name>A0A382ARH0_9ZZZZ</name>
<gene>
    <name evidence="1" type="ORF">METZ01_LOCUS156863</name>
</gene>
<sequence>MKRDILKNLVKAALTFSLIAGVVFAQYTKGNTVIAWSKYKFKPISEVDGHEPGDRRESFQAYHTARNAKARLLLSSLFLTHYWTGHVTDVMQINEFKSMDDATAYSGSQAPLNKRTWADEEERKAATSAYNKYFQSYHEDVHLFENHVKLEKKKKKSKDNPNTVVAVMNRYWKPLSQVEGGSAEEREKMMQKYHKEVTMKNDKKISKRTVTHLWTGSLSNGYYPITTITEFASMADADDLQYEPKIFDKAFTDEEKEAYNKYWAPASHEDIGLFWNQAYTNKNK</sequence>
<evidence type="ECO:0000313" key="1">
    <source>
        <dbReference type="EMBL" id="SVB04009.1"/>
    </source>
</evidence>
<dbReference type="AlphaFoldDB" id="A0A382ARH0"/>